<feature type="region of interest" description="Disordered" evidence="1">
    <location>
        <begin position="509"/>
        <end position="550"/>
    </location>
</feature>
<dbReference type="InterPro" id="IPR036890">
    <property type="entry name" value="HATPase_C_sf"/>
</dbReference>
<dbReference type="SUPFAM" id="SSF55874">
    <property type="entry name" value="ATPase domain of HSP90 chaperone/DNA topoisomerase II/histidine kinase"/>
    <property type="match status" value="1"/>
</dbReference>
<comment type="caution">
    <text evidence="2">The sequence shown here is derived from an EMBL/GenBank/DDBJ whole genome shotgun (WGS) entry which is preliminary data.</text>
</comment>
<feature type="region of interest" description="Disordered" evidence="1">
    <location>
        <begin position="40"/>
        <end position="111"/>
    </location>
</feature>
<feature type="compositionally biased region" description="Pro residues" evidence="1">
    <location>
        <begin position="99"/>
        <end position="108"/>
    </location>
</feature>
<feature type="compositionally biased region" description="Polar residues" evidence="1">
    <location>
        <begin position="727"/>
        <end position="741"/>
    </location>
</feature>
<organism evidence="2 3">
    <name type="scientific">Archangium violaceum Cb vi76</name>
    <dbReference type="NCBI Taxonomy" id="1406225"/>
    <lineage>
        <taxon>Bacteria</taxon>
        <taxon>Pseudomonadati</taxon>
        <taxon>Myxococcota</taxon>
        <taxon>Myxococcia</taxon>
        <taxon>Myxococcales</taxon>
        <taxon>Cystobacterineae</taxon>
        <taxon>Archangiaceae</taxon>
        <taxon>Archangium</taxon>
    </lineage>
</organism>
<feature type="compositionally biased region" description="Polar residues" evidence="1">
    <location>
        <begin position="64"/>
        <end position="74"/>
    </location>
</feature>
<dbReference type="EMBL" id="JPMI01000140">
    <property type="protein sequence ID" value="KFA91549.1"/>
    <property type="molecule type" value="Genomic_DNA"/>
</dbReference>
<evidence type="ECO:0000313" key="3">
    <source>
        <dbReference type="Proteomes" id="UP000028547"/>
    </source>
</evidence>
<dbReference type="Proteomes" id="UP000028547">
    <property type="component" value="Unassembled WGS sequence"/>
</dbReference>
<evidence type="ECO:0000256" key="1">
    <source>
        <dbReference type="SAM" id="MobiDB-lite"/>
    </source>
</evidence>
<evidence type="ECO:0000313" key="2">
    <source>
        <dbReference type="EMBL" id="KFA91549.1"/>
    </source>
</evidence>
<sequence>MTLARNRAFWTYAEEAFRVPPVVRDACPRASRQEHIVMSTKQNRISTKQNRSAAEQGAVPVPGGTSNVPLSSLDPTAAPPNDGGPHGNRESVQTAINVPPSPSNPAAPPDAGALRVENVTFIVDRLYQDCAPGQFVRELTANGLQWLPPEGGQVIWTIHRPMYDHEQLTKLCCIDTGIGMTGPQLVSHVAGLSKSGRTQSMEENFGVGGRISTVPANPEGVVYLSWVNGQGAMVILKHDRATGRYRLEPFVHADGSHELWGQVPPEQKPDAIDQHGTVVILLGKTKGEDTTVMPPGLHTPKRWITRYLNGRFFRFPAGADVRVHEGWRLPKGDQHNFLRKISGLEAWLNDPKNRFDSGSVPLSGATAHWWILREDADTNSGHYPTPGVVAALWQNELYDVAVAPAGNIRLQSFGVVFGMKRVVLIVEPDSTAGSLTSNTARTTLLLNSEPLPWTDWAEEFRARLPAPLRKLMEESAPKTMDPDHRKSLLDRLKGVADLFRFSRYQASRRGTVQADPDSVTSGFANPGEEVVDPPQPPEEPSVNPVTRTRKRGTGGAADYFTQRAAANAVGVQAREVKVPDLPKVYWVSTSDSSRNPDEIEDQAALYIESAHVLKINADFRVFTDMISRWQRHYAHIPGAGVIVTETVRSWFELQLIEAVLAARALKGSSPLWTSTDVESILTPRALTAVVLPRFHVDQIVGRTLGTRIMSLDRARQLAGAQAPGETPSMSGVPTNGEASAD</sequence>
<proteinExistence type="predicted"/>
<accession>A0A084SSW4</accession>
<evidence type="ECO:0008006" key="4">
    <source>
        <dbReference type="Google" id="ProtNLM"/>
    </source>
</evidence>
<gene>
    <name evidence="2" type="ORF">Q664_21190</name>
</gene>
<feature type="region of interest" description="Disordered" evidence="1">
    <location>
        <begin position="719"/>
        <end position="741"/>
    </location>
</feature>
<name>A0A084SSW4_9BACT</name>
<reference evidence="2 3" key="1">
    <citation type="submission" date="2014-07" db="EMBL/GenBank/DDBJ databases">
        <title>Draft Genome Sequence of Gephyronic Acid Producer, Cystobacter violaceus Strain Cb vi76.</title>
        <authorList>
            <person name="Stevens D.C."/>
            <person name="Young J."/>
            <person name="Carmichael R."/>
            <person name="Tan J."/>
            <person name="Taylor R.E."/>
        </authorList>
    </citation>
    <scope>NUCLEOTIDE SEQUENCE [LARGE SCALE GENOMIC DNA]</scope>
    <source>
        <strain evidence="2 3">Cb vi76</strain>
    </source>
</reference>
<feature type="compositionally biased region" description="Polar residues" evidence="1">
    <location>
        <begin position="40"/>
        <end position="53"/>
    </location>
</feature>
<protein>
    <recommendedName>
        <fullName evidence="4">ATPase</fullName>
    </recommendedName>
</protein>
<dbReference type="AlphaFoldDB" id="A0A084SSW4"/>